<comment type="similarity">
    <text evidence="1">Belongs to the LysR transcriptional regulatory family.</text>
</comment>
<organism evidence="6 7">
    <name type="scientific">Roseomonas gilardii</name>
    <dbReference type="NCBI Taxonomy" id="257708"/>
    <lineage>
        <taxon>Bacteria</taxon>
        <taxon>Pseudomonadati</taxon>
        <taxon>Pseudomonadota</taxon>
        <taxon>Alphaproteobacteria</taxon>
        <taxon>Acetobacterales</taxon>
        <taxon>Roseomonadaceae</taxon>
        <taxon>Roseomonas</taxon>
    </lineage>
</organism>
<dbReference type="SUPFAM" id="SSF53850">
    <property type="entry name" value="Periplasmic binding protein-like II"/>
    <property type="match status" value="1"/>
</dbReference>
<name>A0A1L7AAG4_9PROT</name>
<accession>A0A1L7AAG4</accession>
<evidence type="ECO:0000256" key="3">
    <source>
        <dbReference type="ARBA" id="ARBA00023125"/>
    </source>
</evidence>
<dbReference type="GO" id="GO:0010628">
    <property type="term" value="P:positive regulation of gene expression"/>
    <property type="evidence" value="ECO:0007669"/>
    <property type="project" value="TreeGrafter"/>
</dbReference>
<dbReference type="STRING" id="257708.RGI145_00290"/>
<gene>
    <name evidence="6" type="ORF">RGI145_00290</name>
</gene>
<dbReference type="GO" id="GO:0003700">
    <property type="term" value="F:DNA-binding transcription factor activity"/>
    <property type="evidence" value="ECO:0007669"/>
    <property type="project" value="InterPro"/>
</dbReference>
<dbReference type="GO" id="GO:0043565">
    <property type="term" value="F:sequence-specific DNA binding"/>
    <property type="evidence" value="ECO:0007669"/>
    <property type="project" value="TreeGrafter"/>
</dbReference>
<dbReference type="InterPro" id="IPR000847">
    <property type="entry name" value="LysR_HTH_N"/>
</dbReference>
<dbReference type="AlphaFoldDB" id="A0A1L7AAG4"/>
<dbReference type="Gene3D" id="3.40.190.290">
    <property type="match status" value="1"/>
</dbReference>
<dbReference type="InterPro" id="IPR036390">
    <property type="entry name" value="WH_DNA-bd_sf"/>
</dbReference>
<dbReference type="Pfam" id="PF00126">
    <property type="entry name" value="HTH_1"/>
    <property type="match status" value="1"/>
</dbReference>
<feature type="domain" description="HTH lysR-type" evidence="5">
    <location>
        <begin position="1"/>
        <end position="61"/>
    </location>
</feature>
<keyword evidence="3" id="KW-0238">DNA-binding</keyword>
<dbReference type="Pfam" id="PF03466">
    <property type="entry name" value="LysR_substrate"/>
    <property type="match status" value="1"/>
</dbReference>
<evidence type="ECO:0000313" key="6">
    <source>
        <dbReference type="EMBL" id="APT55794.1"/>
    </source>
</evidence>
<dbReference type="InterPro" id="IPR005119">
    <property type="entry name" value="LysR_subst-bd"/>
</dbReference>
<keyword evidence="2" id="KW-0805">Transcription regulation</keyword>
<protein>
    <submittedName>
        <fullName evidence="6">LysR family transcriptional regulator</fullName>
    </submittedName>
</protein>
<keyword evidence="4" id="KW-0804">Transcription</keyword>
<dbReference type="InterPro" id="IPR036388">
    <property type="entry name" value="WH-like_DNA-bd_sf"/>
</dbReference>
<dbReference type="KEGG" id="rgi:RGI145_00290"/>
<reference evidence="6 7" key="1">
    <citation type="submission" date="2016-05" db="EMBL/GenBank/DDBJ databases">
        <title>Complete Genome and Methylome Analysis of Psychrotrophic Bacterial Isolates from Antarctic Lake Untersee.</title>
        <authorList>
            <person name="Fomenkov A."/>
            <person name="Akimov V.N."/>
            <person name="Vasilyeva L.V."/>
            <person name="Andersen D."/>
            <person name="Vincze T."/>
            <person name="Roberts R.J."/>
        </authorList>
    </citation>
    <scope>NUCLEOTIDE SEQUENCE [LARGE SCALE GENOMIC DNA]</scope>
    <source>
        <strain evidence="6 7">U14-5</strain>
    </source>
</reference>
<evidence type="ECO:0000256" key="4">
    <source>
        <dbReference type="ARBA" id="ARBA00023163"/>
    </source>
</evidence>
<dbReference type="Proteomes" id="UP000185494">
    <property type="component" value="Chromosome 1"/>
</dbReference>
<dbReference type="EMBL" id="CP015583">
    <property type="protein sequence ID" value="APT55794.1"/>
    <property type="molecule type" value="Genomic_DNA"/>
</dbReference>
<evidence type="ECO:0000256" key="1">
    <source>
        <dbReference type="ARBA" id="ARBA00009437"/>
    </source>
</evidence>
<evidence type="ECO:0000259" key="5">
    <source>
        <dbReference type="PROSITE" id="PS50931"/>
    </source>
</evidence>
<dbReference type="eggNOG" id="COG0583">
    <property type="taxonomic scope" value="Bacteria"/>
</dbReference>
<dbReference type="SUPFAM" id="SSF46785">
    <property type="entry name" value="Winged helix' DNA-binding domain"/>
    <property type="match status" value="1"/>
</dbReference>
<dbReference type="RefSeq" id="WP_075796765.1">
    <property type="nucleotide sequence ID" value="NZ_CP015583.1"/>
</dbReference>
<dbReference type="PROSITE" id="PS50931">
    <property type="entry name" value="HTH_LYSR"/>
    <property type="match status" value="1"/>
</dbReference>
<dbReference type="PRINTS" id="PR00039">
    <property type="entry name" value="HTHLYSR"/>
</dbReference>
<proteinExistence type="inferred from homology"/>
<dbReference type="PANTHER" id="PTHR30427">
    <property type="entry name" value="TRANSCRIPTIONAL ACTIVATOR PROTEIN LYSR"/>
    <property type="match status" value="1"/>
</dbReference>
<evidence type="ECO:0000256" key="2">
    <source>
        <dbReference type="ARBA" id="ARBA00023015"/>
    </source>
</evidence>
<sequence>MTPRRLHQLEAFRAVMQGGSVTRAAEMLNLSQPAVTKLLRALEEETRLALFDRSRRRLTPTQEARRFEAEAERFFAAATRMDRIANDMRSAGMGELRVATLPSFGFSFVPGLLARFARQVRQLRVSVTVASSLEVHEMVAAGLADLGFALPLSAAPASAVAEPIRLPGILVLPPGHRLARRRRVMLGELQGEPCISLGRQYRLRDLVDELFERHGVAPVPVAETQNAAAACAMAAEGLGFTVVEAITAAQFAGRVVLRPLEPTVEFPVNVLAPPGRPVAVLAARFLEMLRVEAAAQSARAGRR</sequence>
<evidence type="ECO:0000313" key="7">
    <source>
        <dbReference type="Proteomes" id="UP000185494"/>
    </source>
</evidence>
<dbReference type="Gene3D" id="1.10.10.10">
    <property type="entry name" value="Winged helix-like DNA-binding domain superfamily/Winged helix DNA-binding domain"/>
    <property type="match status" value="1"/>
</dbReference>
<dbReference type="PANTHER" id="PTHR30427:SF1">
    <property type="entry name" value="TRANSCRIPTIONAL ACTIVATOR PROTEIN LYSR"/>
    <property type="match status" value="1"/>
</dbReference>